<gene>
    <name evidence="3" type="ORF">BCR36DRAFT_585101</name>
</gene>
<dbReference type="OrthoDB" id="299997at2759"/>
<keyword evidence="4" id="KW-1185">Reference proteome</keyword>
<dbReference type="EMBL" id="MCFH01000034">
    <property type="protein sequence ID" value="ORX46633.1"/>
    <property type="molecule type" value="Genomic_DNA"/>
</dbReference>
<dbReference type="AlphaFoldDB" id="A0A1Y1V3T7"/>
<name>A0A1Y1V3T7_9FUNG</name>
<reference evidence="3 4" key="2">
    <citation type="submission" date="2016-08" db="EMBL/GenBank/DDBJ databases">
        <title>Pervasive Adenine N6-methylation of Active Genes in Fungi.</title>
        <authorList>
            <consortium name="DOE Joint Genome Institute"/>
            <person name="Mondo S.J."/>
            <person name="Dannebaum R.O."/>
            <person name="Kuo R.C."/>
            <person name="Labutti K."/>
            <person name="Haridas S."/>
            <person name="Kuo A."/>
            <person name="Salamov A."/>
            <person name="Ahrendt S.R."/>
            <person name="Lipzen A."/>
            <person name="Sullivan W."/>
            <person name="Andreopoulos W.B."/>
            <person name="Clum A."/>
            <person name="Lindquist E."/>
            <person name="Daum C."/>
            <person name="Ramamoorthy G.K."/>
            <person name="Gryganskyi A."/>
            <person name="Culley D."/>
            <person name="Magnuson J.K."/>
            <person name="James T.Y."/>
            <person name="O'Malley M.A."/>
            <person name="Stajich J.E."/>
            <person name="Spatafora J.W."/>
            <person name="Visel A."/>
            <person name="Grigoriev I.V."/>
        </authorList>
    </citation>
    <scope>NUCLEOTIDE SEQUENCE [LARGE SCALE GENOMIC DNA]</scope>
    <source>
        <strain evidence="4">finn</strain>
    </source>
</reference>
<dbReference type="Proteomes" id="UP000193719">
    <property type="component" value="Unassembled WGS sequence"/>
</dbReference>
<comment type="caution">
    <text evidence="3">The sequence shown here is derived from an EMBL/GenBank/DDBJ whole genome shotgun (WGS) entry which is preliminary data.</text>
</comment>
<proteinExistence type="predicted"/>
<dbReference type="SUPFAM" id="SSF51294">
    <property type="entry name" value="Hedgehog/intein (Hint) domain"/>
    <property type="match status" value="1"/>
</dbReference>
<evidence type="ECO:0000259" key="1">
    <source>
        <dbReference type="Pfam" id="PF14623"/>
    </source>
</evidence>
<evidence type="ECO:0000313" key="4">
    <source>
        <dbReference type="Proteomes" id="UP000193719"/>
    </source>
</evidence>
<protein>
    <submittedName>
        <fullName evidence="3">Uncharacterized protein</fullName>
    </submittedName>
</protein>
<feature type="domain" description="Vint" evidence="1">
    <location>
        <begin position="237"/>
        <end position="377"/>
    </location>
</feature>
<sequence>MIEKVEKIDTSAPIEENDSVKIQYEERLLNQLLRNKLVIVLNKIVKLKNISFDEDENKKANKILSDYIKILTNLKYKTKYVKNLLIDITNSNPNHGQVEKAISILYYGTWGKCYINSFLRFHQYEQCGNFKDQSLQYYTHEVFNAYRKMANTIFVNLPPPETEEQSISDSYNSSITSMNARNNPLLSYQRMDMRPSINETSRCLTRPVLLCDSASETCSERRKPNLKMKYFINRHGGCFNGDACILLANYQKKRVRDLKKGDLLNNNAAVKCVIEQTLNEKRKPYMCDINGVLLTPYHPIAIDNNWYFPNDLVNPKEVSVNSWFNVILQDDNNQKYEIEFDNGIKAITLGHNRDDNNILKHPYFGSELVLKDLKERDPIGYSNGYIHIKELDFNKLEYDENQFCMNYYKTQDIKYEYTTLKSLNDLNDKIDIPVY</sequence>
<dbReference type="Pfam" id="PF14624">
    <property type="entry name" value="Vwaint"/>
    <property type="match status" value="1"/>
</dbReference>
<reference evidence="3 4" key="1">
    <citation type="submission" date="2016-08" db="EMBL/GenBank/DDBJ databases">
        <title>Genomes of anaerobic fungi encode conserved fungal cellulosomes for biomass hydrolysis.</title>
        <authorList>
            <consortium name="DOE Joint Genome Institute"/>
            <person name="Haitjema C.H."/>
            <person name="Gilmore S.P."/>
            <person name="Henske J.K."/>
            <person name="Solomon K.V."/>
            <person name="De Groot R."/>
            <person name="Kuo A."/>
            <person name="Mondo S.J."/>
            <person name="Salamov A.A."/>
            <person name="Labutti K."/>
            <person name="Zhao Z."/>
            <person name="Chiniquy J."/>
            <person name="Barry K."/>
            <person name="Brewer H.M."/>
            <person name="Purvine S.O."/>
            <person name="Wright A.T."/>
            <person name="Boxma B."/>
            <person name="Van Alen T."/>
            <person name="Hackstein J.H."/>
            <person name="Baker S.E."/>
            <person name="Grigoriev I.V."/>
            <person name="O'Malley M.A."/>
        </authorList>
    </citation>
    <scope>NUCLEOTIDE SEQUENCE [LARGE SCALE GENOMIC DNA]</scope>
    <source>
        <strain evidence="4">finn</strain>
    </source>
</reference>
<dbReference type="Pfam" id="PF14623">
    <property type="entry name" value="Vint"/>
    <property type="match status" value="1"/>
</dbReference>
<feature type="domain" description="VWA-Hint protein Vwaint" evidence="2">
    <location>
        <begin position="79"/>
        <end position="151"/>
    </location>
</feature>
<evidence type="ECO:0000259" key="2">
    <source>
        <dbReference type="Pfam" id="PF14624"/>
    </source>
</evidence>
<organism evidence="3 4">
    <name type="scientific">Piromyces finnis</name>
    <dbReference type="NCBI Taxonomy" id="1754191"/>
    <lineage>
        <taxon>Eukaryota</taxon>
        <taxon>Fungi</taxon>
        <taxon>Fungi incertae sedis</taxon>
        <taxon>Chytridiomycota</taxon>
        <taxon>Chytridiomycota incertae sedis</taxon>
        <taxon>Neocallimastigomycetes</taxon>
        <taxon>Neocallimastigales</taxon>
        <taxon>Neocallimastigaceae</taxon>
        <taxon>Piromyces</taxon>
    </lineage>
</organism>
<accession>A0A1Y1V3T7</accession>
<evidence type="ECO:0000313" key="3">
    <source>
        <dbReference type="EMBL" id="ORX46633.1"/>
    </source>
</evidence>
<dbReference type="InterPro" id="IPR032838">
    <property type="entry name" value="Vwaint_dom"/>
</dbReference>
<dbReference type="InterPro" id="IPR036844">
    <property type="entry name" value="Hint_dom_sf"/>
</dbReference>
<dbReference type="STRING" id="1754191.A0A1Y1V3T7"/>
<dbReference type="InterPro" id="IPR039510">
    <property type="entry name" value="Vint_dom"/>
</dbReference>